<feature type="compositionally biased region" description="Polar residues" evidence="1">
    <location>
        <begin position="187"/>
        <end position="212"/>
    </location>
</feature>
<proteinExistence type="predicted"/>
<feature type="region of interest" description="Disordered" evidence="1">
    <location>
        <begin position="1"/>
        <end position="43"/>
    </location>
</feature>
<name>A0A8H3DN46_9AGAM</name>
<gene>
    <name evidence="2" type="ORF">RDB_LOCUS172106</name>
</gene>
<dbReference type="Proteomes" id="UP000663853">
    <property type="component" value="Unassembled WGS sequence"/>
</dbReference>
<feature type="region of interest" description="Disordered" evidence="1">
    <location>
        <begin position="356"/>
        <end position="394"/>
    </location>
</feature>
<comment type="caution">
    <text evidence="2">The sequence shown here is derived from an EMBL/GenBank/DDBJ whole genome shotgun (WGS) entry which is preliminary data.</text>
</comment>
<accession>A0A8H3DN46</accession>
<organism evidence="2 3">
    <name type="scientific">Rhizoctonia solani</name>
    <dbReference type="NCBI Taxonomy" id="456999"/>
    <lineage>
        <taxon>Eukaryota</taxon>
        <taxon>Fungi</taxon>
        <taxon>Dikarya</taxon>
        <taxon>Basidiomycota</taxon>
        <taxon>Agaricomycotina</taxon>
        <taxon>Agaricomycetes</taxon>
        <taxon>Cantharellales</taxon>
        <taxon>Ceratobasidiaceae</taxon>
        <taxon>Rhizoctonia</taxon>
    </lineage>
</organism>
<evidence type="ECO:0000256" key="1">
    <source>
        <dbReference type="SAM" id="MobiDB-lite"/>
    </source>
</evidence>
<evidence type="ECO:0000313" key="2">
    <source>
        <dbReference type="EMBL" id="CAE6533183.1"/>
    </source>
</evidence>
<protein>
    <submittedName>
        <fullName evidence="2">Uncharacterized protein</fullName>
    </submittedName>
</protein>
<dbReference type="EMBL" id="CAJMXA010004054">
    <property type="protein sequence ID" value="CAE6533183.1"/>
    <property type="molecule type" value="Genomic_DNA"/>
</dbReference>
<feature type="compositionally biased region" description="Acidic residues" evidence="1">
    <location>
        <begin position="381"/>
        <end position="394"/>
    </location>
</feature>
<evidence type="ECO:0000313" key="3">
    <source>
        <dbReference type="Proteomes" id="UP000663853"/>
    </source>
</evidence>
<feature type="region of interest" description="Disordered" evidence="1">
    <location>
        <begin position="186"/>
        <end position="221"/>
    </location>
</feature>
<sequence>MSSDSDPGSTSSEPKSRNSGLADYKTRSKSPYLTAYPPPEHQPIHLRGRIDGLVKIVPDNAHIPIITSLPPLIFPDGTPISRPTTLRPPYLTKELAKHLNMYVNDPYLITRSIELFGSPWSSGWVANLNVGMSRETIISRTTNFLSRLPWNHSLVEPLTDAAWAEHLIVMQNPRFRYGPDNVEAQYEEQTTNPLWPSDTPSPQNLGLSWSSSSERDTPRTVQPAHLSFGKQTYPRPKRINRFYPWDHHLIVVFASPAARRAVMAAYAWWVRGELVKAYRYKDEPGQPVVLPPVGPHELALGNIPIESAEHEAMSWARKVGWRPEYRIRPYRGRRKKNDDGGGWYETEVQTRLRVRDRKRELERGQLEGAQRWGTRGKGSEDDLDSEGSDSVDKS</sequence>
<reference evidence="2" key="1">
    <citation type="submission" date="2021-01" db="EMBL/GenBank/DDBJ databases">
        <authorList>
            <person name="Kaushik A."/>
        </authorList>
    </citation>
    <scope>NUCLEOTIDE SEQUENCE</scope>
    <source>
        <strain evidence="2">AG6-10EEA</strain>
    </source>
</reference>
<dbReference type="AlphaFoldDB" id="A0A8H3DN46"/>
<feature type="compositionally biased region" description="Low complexity" evidence="1">
    <location>
        <begin position="1"/>
        <end position="12"/>
    </location>
</feature>